<name>A0ACA9Q9H9_9GLOM</name>
<evidence type="ECO:0000313" key="2">
    <source>
        <dbReference type="Proteomes" id="UP000789525"/>
    </source>
</evidence>
<keyword evidence="2" id="KW-1185">Reference proteome</keyword>
<evidence type="ECO:0000313" key="1">
    <source>
        <dbReference type="EMBL" id="CAG8741761.1"/>
    </source>
</evidence>
<reference evidence="1" key="1">
    <citation type="submission" date="2021-06" db="EMBL/GenBank/DDBJ databases">
        <authorList>
            <person name="Kallberg Y."/>
            <person name="Tangrot J."/>
            <person name="Rosling A."/>
        </authorList>
    </citation>
    <scope>NUCLEOTIDE SEQUENCE</scope>
    <source>
        <strain evidence="1">CL356</strain>
    </source>
</reference>
<accession>A0ACA9Q9H9</accession>
<dbReference type="Proteomes" id="UP000789525">
    <property type="component" value="Unassembled WGS sequence"/>
</dbReference>
<dbReference type="EMBL" id="CAJVPT010048273">
    <property type="protein sequence ID" value="CAG8741761.1"/>
    <property type="molecule type" value="Genomic_DNA"/>
</dbReference>
<feature type="non-terminal residue" evidence="1">
    <location>
        <position position="1"/>
    </location>
</feature>
<protein>
    <submittedName>
        <fullName evidence="1">7144_t:CDS:1</fullName>
    </submittedName>
</protein>
<feature type="non-terminal residue" evidence="1">
    <location>
        <position position="336"/>
    </location>
</feature>
<organism evidence="1 2">
    <name type="scientific">Acaulospora colombiana</name>
    <dbReference type="NCBI Taxonomy" id="27376"/>
    <lineage>
        <taxon>Eukaryota</taxon>
        <taxon>Fungi</taxon>
        <taxon>Fungi incertae sedis</taxon>
        <taxon>Mucoromycota</taxon>
        <taxon>Glomeromycotina</taxon>
        <taxon>Glomeromycetes</taxon>
        <taxon>Diversisporales</taxon>
        <taxon>Acaulosporaceae</taxon>
        <taxon>Acaulospora</taxon>
    </lineage>
</organism>
<proteinExistence type="predicted"/>
<sequence>SLNLRMLEIFTIPSAHSMTGASHNGFMKLVYQCPRSGATLQKKLEQLPDTRMPWKTIDVWPSSGNTSSPVVLYHRDPVKCIQSLLDRPHLQDALEFAPRRSWEDENRQSRLYSEMLTGEWAWRTQGTLPPGSTLVPVLLGSDKTHLTVFAGDKKAWPLYLSIGNIKSSVRNKPRNRAWCMSVILEPLKHIPTNGLPMTDSVGAVRLCFPRLAAYLADYPEQVLINVARSNASPTTTASYRNLGDPFLFPPRTRDYIVQAISQVKAKVDPANVGAYQRAAKKIGLNGVDQPFWKDLPGYMPNVCVAPDILHGVHRFWRDHVLDWVINLVGAEELDRR</sequence>
<gene>
    <name evidence="1" type="ORF">ACOLOM_LOCUS12216</name>
</gene>
<comment type="caution">
    <text evidence="1">The sequence shown here is derived from an EMBL/GenBank/DDBJ whole genome shotgun (WGS) entry which is preliminary data.</text>
</comment>